<sequence>KNPIFGIIFSKYKVQTKDKNFINATNYSIKCDEKKMPQLKPNETTQLLNSDTELKTKKTYEFKNTSRSAKVAHQTVLSTRFGSSKYGNFSKNVEPISNVTAPATKKIIPSLKNKTRLSTLRSSNCLSHYMLCDPGSKVRNGGCCYGMICVKTSFANICLYYGWDYTRAKKEHSYDILHDERVHKKTTKPRKKARKTKVMKE</sequence>
<proteinExistence type="predicted"/>
<dbReference type="EMBL" id="GECU01007194">
    <property type="protein sequence ID" value="JAT00513.1"/>
    <property type="molecule type" value="Transcribed_RNA"/>
</dbReference>
<feature type="non-terminal residue" evidence="1">
    <location>
        <position position="1"/>
    </location>
</feature>
<evidence type="ECO:0000313" key="1">
    <source>
        <dbReference type="EMBL" id="JAT00513.1"/>
    </source>
</evidence>
<organism evidence="1">
    <name type="scientific">Homalodisca liturata</name>
    <dbReference type="NCBI Taxonomy" id="320908"/>
    <lineage>
        <taxon>Eukaryota</taxon>
        <taxon>Metazoa</taxon>
        <taxon>Ecdysozoa</taxon>
        <taxon>Arthropoda</taxon>
        <taxon>Hexapoda</taxon>
        <taxon>Insecta</taxon>
        <taxon>Pterygota</taxon>
        <taxon>Neoptera</taxon>
        <taxon>Paraneoptera</taxon>
        <taxon>Hemiptera</taxon>
        <taxon>Auchenorrhyncha</taxon>
        <taxon>Membracoidea</taxon>
        <taxon>Cicadellidae</taxon>
        <taxon>Cicadellinae</taxon>
        <taxon>Proconiini</taxon>
        <taxon>Homalodisca</taxon>
    </lineage>
</organism>
<gene>
    <name evidence="1" type="ORF">g.26411</name>
</gene>
<accession>A0A1B6JN59</accession>
<reference evidence="1" key="1">
    <citation type="submission" date="2015-11" db="EMBL/GenBank/DDBJ databases">
        <title>De novo transcriptome assembly of four potential Pierce s Disease insect vectors from Arizona vineyards.</title>
        <authorList>
            <person name="Tassone E.E."/>
        </authorList>
    </citation>
    <scope>NUCLEOTIDE SEQUENCE</scope>
</reference>
<name>A0A1B6JN59_9HEMI</name>
<protein>
    <submittedName>
        <fullName evidence="1">Uncharacterized protein</fullName>
    </submittedName>
</protein>
<dbReference type="AlphaFoldDB" id="A0A1B6JN59"/>